<feature type="region of interest" description="Disordered" evidence="2">
    <location>
        <begin position="482"/>
        <end position="544"/>
    </location>
</feature>
<proteinExistence type="predicted"/>
<dbReference type="VEuPathDB" id="FungiDB:I302_05168"/>
<feature type="compositionally biased region" description="Low complexity" evidence="2">
    <location>
        <begin position="561"/>
        <end position="595"/>
    </location>
</feature>
<feature type="compositionally biased region" description="Low complexity" evidence="2">
    <location>
        <begin position="653"/>
        <end position="666"/>
    </location>
</feature>
<feature type="region of interest" description="Disordered" evidence="2">
    <location>
        <begin position="758"/>
        <end position="782"/>
    </location>
</feature>
<name>A0A1B9G2V9_9TREE</name>
<feature type="region of interest" description="Disordered" evidence="2">
    <location>
        <begin position="1"/>
        <end position="82"/>
    </location>
</feature>
<sequence>MSLGVSSSSSSPLTTHTRPLPPSRKRNSFTPSPRGSPRITPDSSLADQSDVALSSPKKEQDGTKGGLRERSEEELIRAGRGELEDTLRKEWEEREDLLSRLEQIQAERRELEEKHDELMRGITTLQAKNDEAFNEQSRMEADLEERDELLDRLRKRLSEAERQARESQKRYIEQEQTFDIERQALQAQETHLQQRIKSLSTSKSSRSTTPIPEVENIASLKDELASINLSHSTLLAKLNTLTKELHDLKILNEELQEENEGWEFLIRERTLNGKLREKGGILANPNQNQEEEKEQKGDDVDVDSELEEEMSELNSDLENQSPIFDDDHHFFATNLDSGANKDFLAPPTKHSRRGGRKNRTASRSSAVEGKSGLDLASELSMVDDGGSDAGQSVVSGEGRNDEMSGELYISSSPMKQLKESNKALTLYCSKASRIIDRIITQEGFEHVLSVDYRTRRATSKSASTASRPALKDVNGGSWNIPSSSWPIAEEPPKILEPEPVKEKKARPLSMMVRAMTGPATEKVVPPHSSQSANPPTNDESKTEKRARRGFSLDFRSLGFGTSSYTSPTESSKSSLRPFTLSSKSSTTGSRSTSNTARKLDIHEEDEEDLRERHRMEATLKLMGINKSASPGSIPEEGEEEFPMNRATWKEGSGRSSVSSGQSHRSGTTPLGRLSSVIGVGTEDDLTVPLESIENPDQAVEVLRAFDERQNERIREMSKGRRKSVYTSPPKINSRRISVEEQGDGVGARDRTISKSESVKTLWSLGGGGGSRPNSGEVVVEKK</sequence>
<reference evidence="3" key="1">
    <citation type="submission" date="2013-07" db="EMBL/GenBank/DDBJ databases">
        <title>The Genome Sequence of Cryptococcus bestiolae CBS10118.</title>
        <authorList>
            <consortium name="The Broad Institute Genome Sequencing Platform"/>
            <person name="Cuomo C."/>
            <person name="Litvintseva A."/>
            <person name="Chen Y."/>
            <person name="Heitman J."/>
            <person name="Sun S."/>
            <person name="Springer D."/>
            <person name="Dromer F."/>
            <person name="Young S.K."/>
            <person name="Zeng Q."/>
            <person name="Gargeya S."/>
            <person name="Fitzgerald M."/>
            <person name="Abouelleil A."/>
            <person name="Alvarado L."/>
            <person name="Berlin A.M."/>
            <person name="Chapman S.B."/>
            <person name="Dewar J."/>
            <person name="Goldberg J."/>
            <person name="Griggs A."/>
            <person name="Gujja S."/>
            <person name="Hansen M."/>
            <person name="Howarth C."/>
            <person name="Imamovic A."/>
            <person name="Larimer J."/>
            <person name="McCowan C."/>
            <person name="Murphy C."/>
            <person name="Pearson M."/>
            <person name="Priest M."/>
            <person name="Roberts A."/>
            <person name="Saif S."/>
            <person name="Shea T."/>
            <person name="Sykes S."/>
            <person name="Wortman J."/>
            <person name="Nusbaum C."/>
            <person name="Birren B."/>
        </authorList>
    </citation>
    <scope>NUCLEOTIDE SEQUENCE [LARGE SCALE GENOMIC DNA]</scope>
    <source>
        <strain evidence="3">CBS 10118</strain>
    </source>
</reference>
<dbReference type="PANTHER" id="PTHR38120">
    <property type="entry name" value="EXPRESSED PROTEIN"/>
    <property type="match status" value="1"/>
</dbReference>
<feature type="region of interest" description="Disordered" evidence="2">
    <location>
        <begin position="277"/>
        <end position="301"/>
    </location>
</feature>
<dbReference type="AlphaFoldDB" id="A0A1B9G2V9"/>
<feature type="compositionally biased region" description="Low complexity" evidence="2">
    <location>
        <begin position="195"/>
        <end position="210"/>
    </location>
</feature>
<feature type="region of interest" description="Disordered" evidence="2">
    <location>
        <begin position="712"/>
        <end position="731"/>
    </location>
</feature>
<feature type="compositionally biased region" description="Basic residues" evidence="2">
    <location>
        <begin position="349"/>
        <end position="360"/>
    </location>
</feature>
<dbReference type="STRING" id="1296100.A0A1B9G2V9"/>
<feature type="compositionally biased region" description="Basic and acidic residues" evidence="2">
    <location>
        <begin position="490"/>
        <end position="502"/>
    </location>
</feature>
<dbReference type="PANTHER" id="PTHR38120:SF1">
    <property type="entry name" value="M PROTEIN, SEROTYPE 2.1"/>
    <property type="match status" value="1"/>
</dbReference>
<feature type="region of interest" description="Disordered" evidence="2">
    <location>
        <begin position="337"/>
        <end position="402"/>
    </location>
</feature>
<evidence type="ECO:0000313" key="3">
    <source>
        <dbReference type="EMBL" id="OCF25350.1"/>
    </source>
</evidence>
<protein>
    <submittedName>
        <fullName evidence="3">Uncharacterized protein</fullName>
    </submittedName>
</protein>
<evidence type="ECO:0000256" key="2">
    <source>
        <dbReference type="SAM" id="MobiDB-lite"/>
    </source>
</evidence>
<keyword evidence="1" id="KW-0175">Coiled coil</keyword>
<evidence type="ECO:0000256" key="1">
    <source>
        <dbReference type="SAM" id="Coils"/>
    </source>
</evidence>
<feature type="compositionally biased region" description="Low complexity" evidence="2">
    <location>
        <begin position="1"/>
        <end position="18"/>
    </location>
</feature>
<dbReference type="OrthoDB" id="2121319at2759"/>
<feature type="region of interest" description="Disordered" evidence="2">
    <location>
        <begin position="557"/>
        <end position="677"/>
    </location>
</feature>
<dbReference type="EMBL" id="KI894021">
    <property type="protein sequence ID" value="OCF25350.1"/>
    <property type="molecule type" value="Genomic_DNA"/>
</dbReference>
<feature type="compositionally biased region" description="Basic and acidic residues" evidence="2">
    <location>
        <begin position="56"/>
        <end position="82"/>
    </location>
</feature>
<accession>A0A1B9G2V9</accession>
<feature type="region of interest" description="Disordered" evidence="2">
    <location>
        <begin position="189"/>
        <end position="210"/>
    </location>
</feature>
<feature type="coiled-coil region" evidence="1">
    <location>
        <begin position="94"/>
        <end position="177"/>
    </location>
</feature>
<organism evidence="3">
    <name type="scientific">Kwoniella bestiolae CBS 10118</name>
    <dbReference type="NCBI Taxonomy" id="1296100"/>
    <lineage>
        <taxon>Eukaryota</taxon>
        <taxon>Fungi</taxon>
        <taxon>Dikarya</taxon>
        <taxon>Basidiomycota</taxon>
        <taxon>Agaricomycotina</taxon>
        <taxon>Tremellomycetes</taxon>
        <taxon>Tremellales</taxon>
        <taxon>Cryptococcaceae</taxon>
        <taxon>Kwoniella</taxon>
    </lineage>
</organism>
<reference evidence="3" key="2">
    <citation type="submission" date="2014-01" db="EMBL/GenBank/DDBJ databases">
        <title>Evolution of pathogenesis and genome organization in the Tremellales.</title>
        <authorList>
            <person name="Cuomo C."/>
            <person name="Litvintseva A."/>
            <person name="Heitman J."/>
            <person name="Chen Y."/>
            <person name="Sun S."/>
            <person name="Springer D."/>
            <person name="Dromer F."/>
            <person name="Young S."/>
            <person name="Zeng Q."/>
            <person name="Chapman S."/>
            <person name="Gujja S."/>
            <person name="Saif S."/>
            <person name="Birren B."/>
        </authorList>
    </citation>
    <scope>NUCLEOTIDE SEQUENCE</scope>
    <source>
        <strain evidence="3">CBS 10118</strain>
    </source>
</reference>
<feature type="compositionally biased region" description="Polar residues" evidence="2">
    <location>
        <begin position="527"/>
        <end position="537"/>
    </location>
</feature>
<gene>
    <name evidence="3" type="ORF">I302_05168</name>
</gene>